<proteinExistence type="predicted"/>
<evidence type="ECO:0000313" key="4">
    <source>
        <dbReference type="EMBL" id="QCT18481.1"/>
    </source>
</evidence>
<dbReference type="Proteomes" id="UP000302163">
    <property type="component" value="Chromosome"/>
</dbReference>
<evidence type="ECO:0000256" key="2">
    <source>
        <dbReference type="SAM" id="Phobius"/>
    </source>
</evidence>
<dbReference type="Pfam" id="PF10145">
    <property type="entry name" value="PhageMin_Tail"/>
    <property type="match status" value="1"/>
</dbReference>
<gene>
    <name evidence="4" type="ORF">FEM41_01910</name>
</gene>
<organism evidence="4 5">
    <name type="scientific">Jejubacter calystegiae</name>
    <dbReference type="NCBI Taxonomy" id="2579935"/>
    <lineage>
        <taxon>Bacteria</taxon>
        <taxon>Pseudomonadati</taxon>
        <taxon>Pseudomonadota</taxon>
        <taxon>Gammaproteobacteria</taxon>
        <taxon>Enterobacterales</taxon>
        <taxon>Enterobacteriaceae</taxon>
        <taxon>Jejubacter</taxon>
    </lineage>
</organism>
<feature type="transmembrane region" description="Helical" evidence="2">
    <location>
        <begin position="373"/>
        <end position="396"/>
    </location>
</feature>
<keyword evidence="2" id="KW-0472">Membrane</keyword>
<evidence type="ECO:0000313" key="5">
    <source>
        <dbReference type="Proteomes" id="UP000302163"/>
    </source>
</evidence>
<feature type="transmembrane region" description="Helical" evidence="2">
    <location>
        <begin position="332"/>
        <end position="353"/>
    </location>
</feature>
<evidence type="ECO:0000259" key="3">
    <source>
        <dbReference type="Pfam" id="PF10145"/>
    </source>
</evidence>
<keyword evidence="2" id="KW-1133">Transmembrane helix</keyword>
<feature type="transmembrane region" description="Helical" evidence="2">
    <location>
        <begin position="35"/>
        <end position="57"/>
    </location>
</feature>
<dbReference type="EMBL" id="CP040428">
    <property type="protein sequence ID" value="QCT18481.1"/>
    <property type="molecule type" value="Genomic_DNA"/>
</dbReference>
<dbReference type="OrthoDB" id="9813585at2"/>
<dbReference type="NCBIfam" id="TIGR01760">
    <property type="entry name" value="tape_meas_TP901"/>
    <property type="match status" value="1"/>
</dbReference>
<dbReference type="AlphaFoldDB" id="A0A4P8YDC3"/>
<feature type="transmembrane region" description="Helical" evidence="2">
    <location>
        <begin position="463"/>
        <end position="486"/>
    </location>
</feature>
<feature type="domain" description="Phage tail tape measure protein" evidence="3">
    <location>
        <begin position="85"/>
        <end position="284"/>
    </location>
</feature>
<protein>
    <submittedName>
        <fullName evidence="4">Phage tail tape measure protein</fullName>
    </submittedName>
</protein>
<keyword evidence="5" id="KW-1185">Reference proteome</keyword>
<evidence type="ECO:0000256" key="1">
    <source>
        <dbReference type="SAM" id="MobiDB-lite"/>
    </source>
</evidence>
<dbReference type="KEGG" id="izh:FEM41_01910"/>
<dbReference type="InterPro" id="IPR010090">
    <property type="entry name" value="Phage_tape_meas"/>
</dbReference>
<reference evidence="4 5" key="1">
    <citation type="submission" date="2019-05" db="EMBL/GenBank/DDBJ databases">
        <title>Complete genome sequence of Izhakiella calystegiae KSNA2, an endophyte isolated from beach morning glory (Calystegia soldanella).</title>
        <authorList>
            <person name="Jiang L."/>
            <person name="Jeong J.C."/>
            <person name="Kim C.Y."/>
            <person name="Kim D.H."/>
            <person name="Kim S.W."/>
            <person name="Lee j."/>
        </authorList>
    </citation>
    <scope>NUCLEOTIDE SEQUENCE [LARGE SCALE GENOMIC DNA]</scope>
    <source>
        <strain evidence="4 5">KSNA2</strain>
    </source>
</reference>
<name>A0A4P8YDC3_9ENTR</name>
<keyword evidence="2" id="KW-0812">Transmembrane</keyword>
<dbReference type="RefSeq" id="WP_138093901.1">
    <property type="nucleotide sequence ID" value="NZ_CP040428.1"/>
</dbReference>
<feature type="region of interest" description="Disordered" evidence="1">
    <location>
        <begin position="570"/>
        <end position="604"/>
    </location>
</feature>
<accession>A0A4P8YDC3</accession>
<sequence>MKQLDFTLSLIDRITRPLKQAQASVTQFADTSRQAFGQIGVGIAGVVGAGMAVRGALGPAMQMFDAMQEASARGVSDKAMKQISADALKFSMKYGTAAEEFIGASADIRNSINGLSDSELTRITGVASTVAKALNTTAAESTEFFSQMFGNFREQADAMGKVQFAEQLAGKVTYMRKEFGAGMADIKDLMEGARGVGINYGRSLEEQLAVMGELRKTLGTEASSSYEGFMSTAVEGAKKLGLSFTDATGKILSMPAMLEKLQGKYGASIAGNLKAQAELDAAFGDSSAVIKQLYGNVGTLQRHITELGGNDGLRRTQEMAQKMTKPWDRLMAIWNAIRVAIGLTLLPVLYPLIDTLADGGQRFARWMEMFPNIARVIGYAAVALLSFAAVGAVANIMMGVGKFVMLGWVGVWKLLTAVTKIDTAWTWLNTKAKLAWASVMKSLRGVLMALRMQAMLTGAAINFMSWPILLVVGAIALLAVGCWQLIKHWGAVKEAAAKTWQAIADGWTWLCDQFAAISPMDSLAGLAGSIGNLFSGLWATMKRQFAGTYNWIVEKLNLLPGVNIEAMATAESPAPSPGPQGLTGGQLKGVPRGGISRDINTKSQSYTDNRRTIGNVTINADRGMTPEQLREWQELQA</sequence>